<dbReference type="EMBL" id="CAJVPV010056900">
    <property type="protein sequence ID" value="CAG8786221.1"/>
    <property type="molecule type" value="Genomic_DNA"/>
</dbReference>
<dbReference type="AlphaFoldDB" id="A0A9N9JLE2"/>
<dbReference type="Proteomes" id="UP000789342">
    <property type="component" value="Unassembled WGS sequence"/>
</dbReference>
<proteinExistence type="predicted"/>
<organism evidence="2 3">
    <name type="scientific">Acaulospora morrowiae</name>
    <dbReference type="NCBI Taxonomy" id="94023"/>
    <lineage>
        <taxon>Eukaryota</taxon>
        <taxon>Fungi</taxon>
        <taxon>Fungi incertae sedis</taxon>
        <taxon>Mucoromycota</taxon>
        <taxon>Glomeromycotina</taxon>
        <taxon>Glomeromycetes</taxon>
        <taxon>Diversisporales</taxon>
        <taxon>Acaulosporaceae</taxon>
        <taxon>Acaulospora</taxon>
    </lineage>
</organism>
<feature type="non-terminal residue" evidence="2">
    <location>
        <position position="187"/>
    </location>
</feature>
<feature type="compositionally biased region" description="Basic and acidic residues" evidence="1">
    <location>
        <begin position="32"/>
        <end position="48"/>
    </location>
</feature>
<accession>A0A9N9JLE2</accession>
<sequence length="187" mass="20835">VLGLSTIDEEISGGITPSEEESNSTEKKKKKGDLNDLRDQPIAKKKPPESYPISDISLSQPILVASENLRQQRSKITGEMVNEPLLLEEDTQTSTMDGNVNIPQILLTTYSEGQESSDLEEGSSSSDLDSFAVYMVQRMKDMLNENDMNKIVEDQNQLRQSLESSASSLTTFNEFSASKYDDLARKF</sequence>
<evidence type="ECO:0000256" key="1">
    <source>
        <dbReference type="SAM" id="MobiDB-lite"/>
    </source>
</evidence>
<gene>
    <name evidence="2" type="ORF">AMORRO_LOCUS17750</name>
</gene>
<dbReference type="OrthoDB" id="10258877at2759"/>
<name>A0A9N9JLE2_9GLOM</name>
<feature type="region of interest" description="Disordered" evidence="1">
    <location>
        <begin position="1"/>
        <end position="54"/>
    </location>
</feature>
<comment type="caution">
    <text evidence="2">The sequence shown here is derived from an EMBL/GenBank/DDBJ whole genome shotgun (WGS) entry which is preliminary data.</text>
</comment>
<evidence type="ECO:0000313" key="3">
    <source>
        <dbReference type="Proteomes" id="UP000789342"/>
    </source>
</evidence>
<evidence type="ECO:0000313" key="2">
    <source>
        <dbReference type="EMBL" id="CAG8786221.1"/>
    </source>
</evidence>
<protein>
    <submittedName>
        <fullName evidence="2">17572_t:CDS:1</fullName>
    </submittedName>
</protein>
<keyword evidence="3" id="KW-1185">Reference proteome</keyword>
<feature type="non-terminal residue" evidence="2">
    <location>
        <position position="1"/>
    </location>
</feature>
<reference evidence="2" key="1">
    <citation type="submission" date="2021-06" db="EMBL/GenBank/DDBJ databases">
        <authorList>
            <person name="Kallberg Y."/>
            <person name="Tangrot J."/>
            <person name="Rosling A."/>
        </authorList>
    </citation>
    <scope>NUCLEOTIDE SEQUENCE</scope>
    <source>
        <strain evidence="2">CL551</strain>
    </source>
</reference>